<dbReference type="InterPro" id="IPR001763">
    <property type="entry name" value="Rhodanese-like_dom"/>
</dbReference>
<dbReference type="RefSeq" id="WP_309635914.1">
    <property type="nucleotide sequence ID" value="NZ_JARWAL010000003.1"/>
</dbReference>
<evidence type="ECO:0000313" key="3">
    <source>
        <dbReference type="Proteomes" id="UP001252270"/>
    </source>
</evidence>
<dbReference type="NCBIfam" id="TIGR03865">
    <property type="entry name" value="PQQ_CXXCW"/>
    <property type="match status" value="1"/>
</dbReference>
<dbReference type="CDD" id="cd00158">
    <property type="entry name" value="RHOD"/>
    <property type="match status" value="1"/>
</dbReference>
<reference evidence="2 3" key="1">
    <citation type="submission" date="2023-04" db="EMBL/GenBank/DDBJ databases">
        <title>A long-awaited taxogenomic arrangement of the family Halomonadaceae.</title>
        <authorList>
            <person name="De La Haba R."/>
            <person name="Chuvochina M."/>
            <person name="Wittouck S."/>
            <person name="Arahal D.R."/>
            <person name="Sanchez-Porro C."/>
            <person name="Hugenholtz P."/>
            <person name="Ventosa A."/>
        </authorList>
    </citation>
    <scope>NUCLEOTIDE SEQUENCE [LARGE SCALE GENOMIC DNA]</scope>
    <source>
        <strain evidence="2 3">DSM 17332</strain>
    </source>
</reference>
<keyword evidence="3" id="KW-1185">Reference proteome</keyword>
<dbReference type="PROSITE" id="PS50206">
    <property type="entry name" value="RHODANESE_3"/>
    <property type="match status" value="1"/>
</dbReference>
<dbReference type="Gene3D" id="3.40.250.10">
    <property type="entry name" value="Rhodanese-like domain"/>
    <property type="match status" value="1"/>
</dbReference>
<proteinExistence type="predicted"/>
<sequence>MWPRLALTVVLFGPWVPAAGDAFNAEGYRLPPYRSAVTAPLEGATRLSTEGVYELLLQHGSAISLIDVTPLGWQDGVFLQAYPHLSLPGATWLPNVGSAALTPSWQAYFVDALDQLADGHPETPLVFFCRRDCWLSWNAARRARDLGYRRVYWYPDGIDGWQEAGHDQAAICPAPLGDHAALSLCQPSVRAR</sequence>
<dbReference type="InterPro" id="IPR036873">
    <property type="entry name" value="Rhodanese-like_dom_sf"/>
</dbReference>
<dbReference type="InterPro" id="IPR022376">
    <property type="entry name" value="PQQ_CXXCW"/>
</dbReference>
<dbReference type="Proteomes" id="UP001252270">
    <property type="component" value="Unassembled WGS sequence"/>
</dbReference>
<gene>
    <name evidence="2" type="ORF">QC820_04265</name>
</gene>
<evidence type="ECO:0000313" key="2">
    <source>
        <dbReference type="EMBL" id="MDR5892020.1"/>
    </source>
</evidence>
<accession>A0ABU1GJ18</accession>
<dbReference type="SMART" id="SM00450">
    <property type="entry name" value="RHOD"/>
    <property type="match status" value="1"/>
</dbReference>
<dbReference type="EMBL" id="JARWAL010000003">
    <property type="protein sequence ID" value="MDR5892020.1"/>
    <property type="molecule type" value="Genomic_DNA"/>
</dbReference>
<feature type="domain" description="Rhodanese" evidence="1">
    <location>
        <begin position="109"/>
        <end position="170"/>
    </location>
</feature>
<evidence type="ECO:0000259" key="1">
    <source>
        <dbReference type="PROSITE" id="PS50206"/>
    </source>
</evidence>
<name>A0ABU1GJ18_9GAMM</name>
<organism evidence="2 3">
    <name type="scientific">Halomonas mongoliensis</name>
    <dbReference type="NCBI Taxonomy" id="321265"/>
    <lineage>
        <taxon>Bacteria</taxon>
        <taxon>Pseudomonadati</taxon>
        <taxon>Pseudomonadota</taxon>
        <taxon>Gammaproteobacteria</taxon>
        <taxon>Oceanospirillales</taxon>
        <taxon>Halomonadaceae</taxon>
        <taxon>Halomonas</taxon>
    </lineage>
</organism>
<comment type="caution">
    <text evidence="2">The sequence shown here is derived from an EMBL/GenBank/DDBJ whole genome shotgun (WGS) entry which is preliminary data.</text>
</comment>
<dbReference type="Pfam" id="PF00581">
    <property type="entry name" value="Rhodanese"/>
    <property type="match status" value="1"/>
</dbReference>
<protein>
    <submittedName>
        <fullName evidence="2">Rhodanese-like domain-containing protein</fullName>
    </submittedName>
</protein>
<dbReference type="SUPFAM" id="SSF52821">
    <property type="entry name" value="Rhodanese/Cell cycle control phosphatase"/>
    <property type="match status" value="1"/>
</dbReference>